<dbReference type="EMBL" id="CAJHJT010000034">
    <property type="protein sequence ID" value="CAD7004879.1"/>
    <property type="molecule type" value="Genomic_DNA"/>
</dbReference>
<comment type="catalytic activity">
    <reaction evidence="1">
        <text>S-ubiquitinyl-[E2 ubiquitin-conjugating enzyme]-L-cysteine + [acceptor protein]-L-lysine = [E2 ubiquitin-conjugating enzyme]-L-cysteine + N(6)-ubiquitinyl-[acceptor protein]-L-lysine.</text>
        <dbReference type="EC" id="2.3.2.26"/>
    </reaction>
</comment>
<dbReference type="OrthoDB" id="8068875at2759"/>
<keyword evidence="6" id="KW-1185">Reference proteome</keyword>
<keyword evidence="4" id="KW-0808">Transferase</keyword>
<name>A0A811V070_CERCA</name>
<accession>A0A811V070</accession>
<dbReference type="Gene3D" id="1.20.5.190">
    <property type="match status" value="1"/>
</dbReference>
<evidence type="ECO:0000256" key="1">
    <source>
        <dbReference type="ARBA" id="ARBA00000885"/>
    </source>
</evidence>
<proteinExistence type="predicted"/>
<evidence type="ECO:0000313" key="6">
    <source>
        <dbReference type="Proteomes" id="UP000606786"/>
    </source>
</evidence>
<dbReference type="PROSITE" id="PS50096">
    <property type="entry name" value="IQ"/>
    <property type="match status" value="1"/>
</dbReference>
<dbReference type="InterPro" id="IPR000048">
    <property type="entry name" value="IQ_motif_EF-hand-BS"/>
</dbReference>
<evidence type="ECO:0000256" key="2">
    <source>
        <dbReference type="ARBA" id="ARBA00004906"/>
    </source>
</evidence>
<dbReference type="GO" id="GO:0000209">
    <property type="term" value="P:protein polyubiquitination"/>
    <property type="evidence" value="ECO:0007669"/>
    <property type="project" value="InterPro"/>
</dbReference>
<evidence type="ECO:0000256" key="4">
    <source>
        <dbReference type="ARBA" id="ARBA00022679"/>
    </source>
</evidence>
<evidence type="ECO:0000256" key="3">
    <source>
        <dbReference type="ARBA" id="ARBA00012485"/>
    </source>
</evidence>
<dbReference type="CDD" id="cd23767">
    <property type="entry name" value="IQCD"/>
    <property type="match status" value="1"/>
</dbReference>
<dbReference type="PANTHER" id="PTHR45700:SF3">
    <property type="entry name" value="UBIQUITIN-PROTEIN LIGASE E3B"/>
    <property type="match status" value="1"/>
</dbReference>
<dbReference type="PANTHER" id="PTHR45700">
    <property type="entry name" value="UBIQUITIN-PROTEIN LIGASE E3C"/>
    <property type="match status" value="1"/>
</dbReference>
<protein>
    <recommendedName>
        <fullName evidence="3">HECT-type E3 ubiquitin transferase</fullName>
        <ecNumber evidence="3">2.3.2.26</ecNumber>
    </recommendedName>
</protein>
<gene>
    <name evidence="5" type="ORF">CCAP1982_LOCUS13264</name>
</gene>
<sequence length="184" mass="21762">MFVTSDTQKKSFLEHTKAAREERAYEKRREEAAVRIQAQWKGYIARKQYRNRIITDFDNLITNDKSEKDFELLLANTVYPVVRRFLTYFQCKKEALDTLSSREKFESLCRYLNKSMESDSPKLSYAALCLHKDRENHADSISLALYLHTLVVFTSPKSWGILRNKQFEKMQPALQKYAAIFREN</sequence>
<dbReference type="EC" id="2.3.2.26" evidence="3"/>
<evidence type="ECO:0000313" key="5">
    <source>
        <dbReference type="EMBL" id="CAD7004879.1"/>
    </source>
</evidence>
<dbReference type="Pfam" id="PF00612">
    <property type="entry name" value="IQ"/>
    <property type="match status" value="1"/>
</dbReference>
<comment type="pathway">
    <text evidence="2">Protein modification; protein ubiquitination.</text>
</comment>
<comment type="caution">
    <text evidence="5">The sequence shown here is derived from an EMBL/GenBank/DDBJ whole genome shotgun (WGS) entry which is preliminary data.</text>
</comment>
<reference evidence="5" key="1">
    <citation type="submission" date="2020-11" db="EMBL/GenBank/DDBJ databases">
        <authorList>
            <person name="Whitehead M."/>
        </authorList>
    </citation>
    <scope>NUCLEOTIDE SEQUENCE</scope>
    <source>
        <strain evidence="5">EGII</strain>
    </source>
</reference>
<dbReference type="Proteomes" id="UP000606786">
    <property type="component" value="Unassembled WGS sequence"/>
</dbReference>
<dbReference type="GO" id="GO:0006511">
    <property type="term" value="P:ubiquitin-dependent protein catabolic process"/>
    <property type="evidence" value="ECO:0007669"/>
    <property type="project" value="TreeGrafter"/>
</dbReference>
<dbReference type="GO" id="GO:0061630">
    <property type="term" value="F:ubiquitin protein ligase activity"/>
    <property type="evidence" value="ECO:0007669"/>
    <property type="project" value="UniProtKB-EC"/>
</dbReference>
<dbReference type="SMART" id="SM00015">
    <property type="entry name" value="IQ"/>
    <property type="match status" value="1"/>
</dbReference>
<organism evidence="5 6">
    <name type="scientific">Ceratitis capitata</name>
    <name type="common">Mediterranean fruit fly</name>
    <name type="synonym">Tephritis capitata</name>
    <dbReference type="NCBI Taxonomy" id="7213"/>
    <lineage>
        <taxon>Eukaryota</taxon>
        <taxon>Metazoa</taxon>
        <taxon>Ecdysozoa</taxon>
        <taxon>Arthropoda</taxon>
        <taxon>Hexapoda</taxon>
        <taxon>Insecta</taxon>
        <taxon>Pterygota</taxon>
        <taxon>Neoptera</taxon>
        <taxon>Endopterygota</taxon>
        <taxon>Diptera</taxon>
        <taxon>Brachycera</taxon>
        <taxon>Muscomorpha</taxon>
        <taxon>Tephritoidea</taxon>
        <taxon>Tephritidae</taxon>
        <taxon>Ceratitis</taxon>
        <taxon>Ceratitis</taxon>
    </lineage>
</organism>
<dbReference type="AlphaFoldDB" id="A0A811V070"/>
<dbReference type="InterPro" id="IPR044611">
    <property type="entry name" value="E3A/B/C-like"/>
</dbReference>